<dbReference type="PANTHER" id="PTHR30037:SF4">
    <property type="entry name" value="DNA-3-METHYLADENINE GLYCOSYLASE I"/>
    <property type="match status" value="1"/>
</dbReference>
<keyword evidence="2" id="KW-0227">DNA damage</keyword>
<keyword evidence="4 9" id="KW-0862">Zinc</keyword>
<keyword evidence="11" id="KW-1185">Reference proteome</keyword>
<evidence type="ECO:0000313" key="10">
    <source>
        <dbReference type="EMBL" id="EAR10123.1"/>
    </source>
</evidence>
<reference evidence="10 11" key="1">
    <citation type="submission" date="2006-02" db="EMBL/GenBank/DDBJ databases">
        <authorList>
            <person name="Pinhassi J."/>
            <person name="Pedros-Alio C."/>
            <person name="Ferriera S."/>
            <person name="Johnson J."/>
            <person name="Kravitz S."/>
            <person name="Halpern A."/>
            <person name="Remington K."/>
            <person name="Beeson K."/>
            <person name="Tran B."/>
            <person name="Rogers Y.-H."/>
            <person name="Friedman R."/>
            <person name="Venter J.C."/>
        </authorList>
    </citation>
    <scope>NUCLEOTIDE SEQUENCE [LARGE SCALE GENOMIC DNA]</scope>
    <source>
        <strain evidence="10 11">MED297</strain>
    </source>
</reference>
<evidence type="ECO:0000256" key="3">
    <source>
        <dbReference type="ARBA" id="ARBA00022801"/>
    </source>
</evidence>
<dbReference type="Gene3D" id="1.10.340.30">
    <property type="entry name" value="Hypothetical protein, domain 2"/>
    <property type="match status" value="1"/>
</dbReference>
<evidence type="ECO:0000313" key="11">
    <source>
        <dbReference type="Proteomes" id="UP000005953"/>
    </source>
</evidence>
<dbReference type="HOGENOM" id="CLU_083758_1_0_6"/>
<evidence type="ECO:0000256" key="6">
    <source>
        <dbReference type="ARBA" id="ARBA00052558"/>
    </source>
</evidence>
<keyword evidence="1 9" id="KW-0479">Metal-binding</keyword>
<feature type="binding site" evidence="9">
    <location>
        <position position="17"/>
    </location>
    <ligand>
        <name>Zn(2+)</name>
        <dbReference type="ChEBI" id="CHEBI:29105"/>
    </ligand>
</feature>
<accession>A4BC57</accession>
<feature type="binding site" evidence="9">
    <location>
        <position position="175"/>
    </location>
    <ligand>
        <name>Zn(2+)</name>
        <dbReference type="ChEBI" id="CHEBI:29105"/>
    </ligand>
</feature>
<evidence type="ECO:0000256" key="5">
    <source>
        <dbReference type="ARBA" id="ARBA00023204"/>
    </source>
</evidence>
<proteinExistence type="predicted"/>
<evidence type="ECO:0000256" key="1">
    <source>
        <dbReference type="ARBA" id="ARBA00022723"/>
    </source>
</evidence>
<dbReference type="GO" id="GO:0006284">
    <property type="term" value="P:base-excision repair"/>
    <property type="evidence" value="ECO:0007669"/>
    <property type="project" value="InterPro"/>
</dbReference>
<dbReference type="AlphaFoldDB" id="A4BC57"/>
<dbReference type="Pfam" id="PF03352">
    <property type="entry name" value="Adenine_glyco"/>
    <property type="match status" value="1"/>
</dbReference>
<keyword evidence="3" id="KW-0378">Hydrolase</keyword>
<dbReference type="GO" id="GO:0046872">
    <property type="term" value="F:metal ion binding"/>
    <property type="evidence" value="ECO:0007669"/>
    <property type="project" value="UniProtKB-KW"/>
</dbReference>
<dbReference type="SUPFAM" id="SSF48150">
    <property type="entry name" value="DNA-glycosylase"/>
    <property type="match status" value="1"/>
</dbReference>
<evidence type="ECO:0000256" key="7">
    <source>
        <dbReference type="ARBA" id="ARBA00057608"/>
    </source>
</evidence>
<evidence type="ECO:0000256" key="4">
    <source>
        <dbReference type="ARBA" id="ARBA00022833"/>
    </source>
</evidence>
<dbReference type="InterPro" id="IPR052891">
    <property type="entry name" value="DNA-3mA_glycosylase"/>
</dbReference>
<dbReference type="PANTHER" id="PTHR30037">
    <property type="entry name" value="DNA-3-METHYLADENINE GLYCOSYLASE 1"/>
    <property type="match status" value="1"/>
</dbReference>
<name>A4BC57_9GAMM</name>
<dbReference type="InterPro" id="IPR005019">
    <property type="entry name" value="Adenine_glyco"/>
</dbReference>
<keyword evidence="5" id="KW-0234">DNA repair</keyword>
<comment type="caution">
    <text evidence="10">The sequence shown here is derived from an EMBL/GenBank/DDBJ whole genome shotgun (WGS) entry which is preliminary data.</text>
</comment>
<dbReference type="NCBIfam" id="TIGR00624">
    <property type="entry name" value="tag"/>
    <property type="match status" value="1"/>
</dbReference>
<evidence type="ECO:0000256" key="9">
    <source>
        <dbReference type="PIRSR" id="PIRSR604597-1"/>
    </source>
</evidence>
<dbReference type="STRING" id="314283.MED297_12907"/>
<evidence type="ECO:0000256" key="8">
    <source>
        <dbReference type="ARBA" id="ARBA00066766"/>
    </source>
</evidence>
<dbReference type="RefSeq" id="WP_008042430.1">
    <property type="nucleotide sequence ID" value="NZ_CH724149.1"/>
</dbReference>
<gene>
    <name evidence="10" type="ORF">MED297_12907</name>
</gene>
<organism evidence="10 11">
    <name type="scientific">Reinekea blandensis MED297</name>
    <dbReference type="NCBI Taxonomy" id="314283"/>
    <lineage>
        <taxon>Bacteria</taxon>
        <taxon>Pseudomonadati</taxon>
        <taxon>Pseudomonadota</taxon>
        <taxon>Gammaproteobacteria</taxon>
        <taxon>Oceanospirillales</taxon>
        <taxon>Saccharospirillaceae</taxon>
        <taxon>Reinekea</taxon>
    </lineage>
</organism>
<dbReference type="FunFam" id="1.10.340.30:FF:000009">
    <property type="entry name" value="DNA-3-methyladenine glycosylase I"/>
    <property type="match status" value="1"/>
</dbReference>
<protein>
    <recommendedName>
        <fullName evidence="8">DNA-3-methyladenine glycosylase I</fullName>
        <ecNumber evidence="8">3.2.2.20</ecNumber>
    </recommendedName>
</protein>
<dbReference type="OrthoDB" id="9807664at2"/>
<dbReference type="EC" id="3.2.2.20" evidence="8"/>
<comment type="function">
    <text evidence="7">Hydrolysis of the deoxyribose N-glycosidic bond to excise 3-methyladenine from the damaged DNA polymer formed by alkylation lesions.</text>
</comment>
<dbReference type="Proteomes" id="UP000005953">
    <property type="component" value="Unassembled WGS sequence"/>
</dbReference>
<dbReference type="InterPro" id="IPR011257">
    <property type="entry name" value="DNA_glycosylase"/>
</dbReference>
<dbReference type="GO" id="GO:0008725">
    <property type="term" value="F:DNA-3-methyladenine glycosylase activity"/>
    <property type="evidence" value="ECO:0007669"/>
    <property type="project" value="UniProtKB-EC"/>
</dbReference>
<dbReference type="InterPro" id="IPR004597">
    <property type="entry name" value="Tag"/>
</dbReference>
<dbReference type="EMBL" id="AAOE01000005">
    <property type="protein sequence ID" value="EAR10123.1"/>
    <property type="molecule type" value="Genomic_DNA"/>
</dbReference>
<comment type="catalytic activity">
    <reaction evidence="6">
        <text>Hydrolysis of alkylated DNA, releasing 3-methyladenine.</text>
        <dbReference type="EC" id="3.2.2.20"/>
    </reaction>
</comment>
<sequence length="191" mass="21849">MTRCGWCGQDPQYQAYHDTVWGRPEWDSRELFRKLCLDGQQAGLSWITILRKQAAYEAAFYDFDPESMAQMSDEYLSRQMENSAIVRNRRKLESLRGNAQAYLALETKPGAFSDYLWAFVEGSPVQNHWTTLAEVPTETEASRQMSKSLKKLGFSFVGPTICYAFMQAVGMVNDHLVDCHCHEPCRQLGEA</sequence>
<feature type="binding site" evidence="9">
    <location>
        <position position="179"/>
    </location>
    <ligand>
        <name>Zn(2+)</name>
        <dbReference type="ChEBI" id="CHEBI:29105"/>
    </ligand>
</feature>
<evidence type="ECO:0000256" key="2">
    <source>
        <dbReference type="ARBA" id="ARBA00022763"/>
    </source>
</evidence>
<feature type="binding site" evidence="9">
    <location>
        <position position="4"/>
    </location>
    <ligand>
        <name>Zn(2+)</name>
        <dbReference type="ChEBI" id="CHEBI:29105"/>
    </ligand>
</feature>